<evidence type="ECO:0000256" key="4">
    <source>
        <dbReference type="ARBA" id="ARBA00022679"/>
    </source>
</evidence>
<comment type="similarity">
    <text evidence="2">Belongs to the glycosyltransferase 2 family.</text>
</comment>
<feature type="domain" description="GtrA/DPMS transmembrane" evidence="10">
    <location>
        <begin position="245"/>
        <end position="358"/>
    </location>
</feature>
<dbReference type="PANTHER" id="PTHR43398:SF1">
    <property type="entry name" value="DOLICHOL-PHOSPHATE MANNOSYLTRANSFERASE SUBUNIT 1"/>
    <property type="match status" value="1"/>
</dbReference>
<evidence type="ECO:0000256" key="5">
    <source>
        <dbReference type="ARBA" id="ARBA00022692"/>
    </source>
</evidence>
<keyword evidence="6 8" id="KW-1133">Transmembrane helix</keyword>
<reference evidence="11 12" key="1">
    <citation type="submission" date="2020-03" db="EMBL/GenBank/DDBJ databases">
        <title>Genome mining and metabolic profiling illuminate the polycyclic tetramate macrolactams from Streptomyces koyangensis SCSIO 5802.</title>
        <authorList>
            <person name="Ding W."/>
        </authorList>
    </citation>
    <scope>NUCLEOTIDE SEQUENCE [LARGE SCALE GENOMIC DNA]</scope>
    <source>
        <strain evidence="11 12">SCSIO 5802</strain>
    </source>
</reference>
<dbReference type="Proteomes" id="UP000596311">
    <property type="component" value="Chromosome"/>
</dbReference>
<dbReference type="Pfam" id="PF00535">
    <property type="entry name" value="Glycos_transf_2"/>
    <property type="match status" value="1"/>
</dbReference>
<protein>
    <submittedName>
        <fullName evidence="11">Glycosyltransferase family 2 protein</fullName>
    </submittedName>
</protein>
<dbReference type="Gene3D" id="3.90.550.10">
    <property type="entry name" value="Spore Coat Polysaccharide Biosynthesis Protein SpsA, Chain A"/>
    <property type="match status" value="1"/>
</dbReference>
<dbReference type="InterPro" id="IPR007267">
    <property type="entry name" value="GtrA_DPMS_TM"/>
</dbReference>
<dbReference type="SUPFAM" id="SSF53448">
    <property type="entry name" value="Nucleotide-diphospho-sugar transferases"/>
    <property type="match status" value="1"/>
</dbReference>
<feature type="domain" description="Glycosyltransferase 2-like" evidence="9">
    <location>
        <begin position="3"/>
        <end position="171"/>
    </location>
</feature>
<sequence>MTLVIPTFNEADNIPELLDRITAAVPPGREITVLFVDDSTDDTPEIIEKEALRTPLEVSVHHRAVPVGGLGGAVMEGIDRSGSRWVVVMDADLQHPPALLPELIARGEETGAELVVASRYAGGGDRSGLANRYRVLVSGASTSAAKLLFPKVLREVTDPMSGYFAIRREAIGRAQGPGAPRPLGYKILLELIVRCRPRSVAEVPYDFGVRHAGESKSTVREGLRFLRHLIRLRTTSGTPSRALAFGAIGLSGFLPNLALLWFLTRTTGLHHTAAEVIANQAGMVWNFVLIELLLYRGRKQMGPRARLLSFVALANLDLVARIPLTLLLVSGLGLTPVPATALAMVLVFALRFLCVDRFLYR</sequence>
<keyword evidence="7 8" id="KW-0472">Membrane</keyword>
<evidence type="ECO:0000259" key="10">
    <source>
        <dbReference type="Pfam" id="PF04138"/>
    </source>
</evidence>
<keyword evidence="4" id="KW-0808">Transferase</keyword>
<dbReference type="InterPro" id="IPR039528">
    <property type="entry name" value="DPM1-like"/>
</dbReference>
<keyword evidence="5 8" id="KW-0812">Transmembrane</keyword>
<accession>A0ABX7ENT5</accession>
<evidence type="ECO:0000256" key="8">
    <source>
        <dbReference type="SAM" id="Phobius"/>
    </source>
</evidence>
<dbReference type="InterPro" id="IPR001173">
    <property type="entry name" value="Glyco_trans_2-like"/>
</dbReference>
<evidence type="ECO:0000256" key="6">
    <source>
        <dbReference type="ARBA" id="ARBA00022989"/>
    </source>
</evidence>
<feature type="transmembrane region" description="Helical" evidence="8">
    <location>
        <begin position="341"/>
        <end position="360"/>
    </location>
</feature>
<dbReference type="Pfam" id="PF04138">
    <property type="entry name" value="GtrA_DPMS_TM"/>
    <property type="match status" value="1"/>
</dbReference>
<dbReference type="PANTHER" id="PTHR43398">
    <property type="entry name" value="DOLICHOL-PHOSPHATE MANNOSYLTRANSFERASE SUBUNIT 1"/>
    <property type="match status" value="1"/>
</dbReference>
<comment type="subcellular location">
    <subcellularLocation>
        <location evidence="1">Membrane</location>
        <topology evidence="1">Multi-pass membrane protein</topology>
    </subcellularLocation>
</comment>
<evidence type="ECO:0000313" key="11">
    <source>
        <dbReference type="EMBL" id="QRF06243.1"/>
    </source>
</evidence>
<organism evidence="11 12">
    <name type="scientific">Streptomyces koyangensis</name>
    <dbReference type="NCBI Taxonomy" id="188770"/>
    <lineage>
        <taxon>Bacteria</taxon>
        <taxon>Bacillati</taxon>
        <taxon>Actinomycetota</taxon>
        <taxon>Actinomycetes</taxon>
        <taxon>Kitasatosporales</taxon>
        <taxon>Streptomycetaceae</taxon>
        <taxon>Streptomyces</taxon>
        <taxon>Streptomyces aurantiacus group</taxon>
    </lineage>
</organism>
<name>A0ABX7ENT5_9ACTN</name>
<feature type="transmembrane region" description="Helical" evidence="8">
    <location>
        <begin position="276"/>
        <end position="295"/>
    </location>
</feature>
<keyword evidence="12" id="KW-1185">Reference proteome</keyword>
<dbReference type="EMBL" id="CP049945">
    <property type="protein sequence ID" value="QRF06243.1"/>
    <property type="molecule type" value="Genomic_DNA"/>
</dbReference>
<evidence type="ECO:0000256" key="7">
    <source>
        <dbReference type="ARBA" id="ARBA00023136"/>
    </source>
</evidence>
<feature type="transmembrane region" description="Helical" evidence="8">
    <location>
        <begin position="242"/>
        <end position="264"/>
    </location>
</feature>
<evidence type="ECO:0000256" key="2">
    <source>
        <dbReference type="ARBA" id="ARBA00006739"/>
    </source>
</evidence>
<evidence type="ECO:0000259" key="9">
    <source>
        <dbReference type="Pfam" id="PF00535"/>
    </source>
</evidence>
<gene>
    <name evidence="11" type="ORF">G9U55_17375</name>
</gene>
<keyword evidence="3" id="KW-0328">Glycosyltransferase</keyword>
<evidence type="ECO:0000256" key="1">
    <source>
        <dbReference type="ARBA" id="ARBA00004141"/>
    </source>
</evidence>
<evidence type="ECO:0000256" key="3">
    <source>
        <dbReference type="ARBA" id="ARBA00022676"/>
    </source>
</evidence>
<dbReference type="InterPro" id="IPR029044">
    <property type="entry name" value="Nucleotide-diphossugar_trans"/>
</dbReference>
<proteinExistence type="inferred from homology"/>
<evidence type="ECO:0000313" key="12">
    <source>
        <dbReference type="Proteomes" id="UP000596311"/>
    </source>
</evidence>
<feature type="transmembrane region" description="Helical" evidence="8">
    <location>
        <begin position="307"/>
        <end position="329"/>
    </location>
</feature>
<dbReference type="CDD" id="cd06442">
    <property type="entry name" value="DPM1_like"/>
    <property type="match status" value="1"/>
</dbReference>